<name>A0ABN3C3T4_9ACTN</name>
<reference evidence="2 3" key="1">
    <citation type="journal article" date="2019" name="Int. J. Syst. Evol. Microbiol.">
        <title>The Global Catalogue of Microorganisms (GCM) 10K type strain sequencing project: providing services to taxonomists for standard genome sequencing and annotation.</title>
        <authorList>
            <consortium name="The Broad Institute Genomics Platform"/>
            <consortium name="The Broad Institute Genome Sequencing Center for Infectious Disease"/>
            <person name="Wu L."/>
            <person name="Ma J."/>
        </authorList>
    </citation>
    <scope>NUCLEOTIDE SEQUENCE [LARGE SCALE GENOMIC DNA]</scope>
    <source>
        <strain evidence="2 3">JCM 16114</strain>
    </source>
</reference>
<accession>A0ABN3C3T4</accession>
<proteinExistence type="predicted"/>
<dbReference type="EMBL" id="BAAAQX010000001">
    <property type="protein sequence ID" value="GAA2203916.1"/>
    <property type="molecule type" value="Genomic_DNA"/>
</dbReference>
<evidence type="ECO:0000256" key="1">
    <source>
        <dbReference type="SAM" id="Coils"/>
    </source>
</evidence>
<keyword evidence="3" id="KW-1185">Reference proteome</keyword>
<evidence type="ECO:0000313" key="2">
    <source>
        <dbReference type="EMBL" id="GAA2203916.1"/>
    </source>
</evidence>
<evidence type="ECO:0000313" key="3">
    <source>
        <dbReference type="Proteomes" id="UP001499843"/>
    </source>
</evidence>
<evidence type="ECO:0008006" key="4">
    <source>
        <dbReference type="Google" id="ProtNLM"/>
    </source>
</evidence>
<protein>
    <recommendedName>
        <fullName evidence="4">Transposase</fullName>
    </recommendedName>
</protein>
<sequence length="83" mass="9558">MPENKGYVRAMSEVTSLSEHQHDWLRQARERGRRARERSEQARERLHAALDQTEAALRRLHELEVETKRPGGMREAEAGLPAG</sequence>
<feature type="coiled-coil region" evidence="1">
    <location>
        <begin position="25"/>
        <end position="66"/>
    </location>
</feature>
<keyword evidence="1" id="KW-0175">Coiled coil</keyword>
<gene>
    <name evidence="2" type="ORF">GCM10009850_000810</name>
</gene>
<comment type="caution">
    <text evidence="2">The sequence shown here is derived from an EMBL/GenBank/DDBJ whole genome shotgun (WGS) entry which is preliminary data.</text>
</comment>
<organism evidence="2 3">
    <name type="scientific">Nonomuraea monospora</name>
    <dbReference type="NCBI Taxonomy" id="568818"/>
    <lineage>
        <taxon>Bacteria</taxon>
        <taxon>Bacillati</taxon>
        <taxon>Actinomycetota</taxon>
        <taxon>Actinomycetes</taxon>
        <taxon>Streptosporangiales</taxon>
        <taxon>Streptosporangiaceae</taxon>
        <taxon>Nonomuraea</taxon>
    </lineage>
</organism>
<dbReference type="Proteomes" id="UP001499843">
    <property type="component" value="Unassembled WGS sequence"/>
</dbReference>